<evidence type="ECO:0000256" key="1">
    <source>
        <dbReference type="ARBA" id="ARBA00013275"/>
    </source>
</evidence>
<dbReference type="PANTHER" id="PTHR24095">
    <property type="entry name" value="ACETYL-COENZYME A SYNTHETASE"/>
    <property type="match status" value="1"/>
</dbReference>
<reference evidence="3 4" key="1">
    <citation type="submission" date="2021-06" db="EMBL/GenBank/DDBJ databases">
        <authorList>
            <person name="Palmer J.M."/>
        </authorList>
    </citation>
    <scope>NUCLEOTIDE SEQUENCE [LARGE SCALE GENOMIC DNA]</scope>
    <source>
        <strain evidence="3 4">XC_2019</strain>
        <tissue evidence="3">Muscle</tissue>
    </source>
</reference>
<organism evidence="3 4">
    <name type="scientific">Xenoophorus captivus</name>
    <dbReference type="NCBI Taxonomy" id="1517983"/>
    <lineage>
        <taxon>Eukaryota</taxon>
        <taxon>Metazoa</taxon>
        <taxon>Chordata</taxon>
        <taxon>Craniata</taxon>
        <taxon>Vertebrata</taxon>
        <taxon>Euteleostomi</taxon>
        <taxon>Actinopterygii</taxon>
        <taxon>Neopterygii</taxon>
        <taxon>Teleostei</taxon>
        <taxon>Neoteleostei</taxon>
        <taxon>Acanthomorphata</taxon>
        <taxon>Ovalentaria</taxon>
        <taxon>Atherinomorphae</taxon>
        <taxon>Cyprinodontiformes</taxon>
        <taxon>Goodeidae</taxon>
        <taxon>Xenoophorus</taxon>
    </lineage>
</organism>
<sequence length="119" mass="12860">MLACARIGAVHTVVFAGFSSEALAGRIQDAQCRAVITCNQGVRGGRFIELKATVDTAVKSCPSVQNVFVSQRTEHPAVMGKLDIPLEEISKHKPLSPLFCVMPISDVCMQQKDNMVSLD</sequence>
<feature type="domain" description="AMP-dependent synthetase/ligase" evidence="2">
    <location>
        <begin position="1"/>
        <end position="70"/>
    </location>
</feature>
<evidence type="ECO:0000313" key="3">
    <source>
        <dbReference type="EMBL" id="MEQ2209944.1"/>
    </source>
</evidence>
<dbReference type="InterPro" id="IPR042099">
    <property type="entry name" value="ANL_N_sf"/>
</dbReference>
<dbReference type="SUPFAM" id="SSF56801">
    <property type="entry name" value="Acetyl-CoA synthetase-like"/>
    <property type="match status" value="1"/>
</dbReference>
<evidence type="ECO:0000313" key="4">
    <source>
        <dbReference type="Proteomes" id="UP001434883"/>
    </source>
</evidence>
<keyword evidence="4" id="KW-1185">Reference proteome</keyword>
<dbReference type="Pfam" id="PF00501">
    <property type="entry name" value="AMP-binding"/>
    <property type="match status" value="1"/>
</dbReference>
<dbReference type="EMBL" id="JAHRIN010052106">
    <property type="protein sequence ID" value="MEQ2209944.1"/>
    <property type="molecule type" value="Genomic_DNA"/>
</dbReference>
<evidence type="ECO:0000259" key="2">
    <source>
        <dbReference type="Pfam" id="PF00501"/>
    </source>
</evidence>
<gene>
    <name evidence="3" type="primary">ACSS1_1</name>
    <name evidence="3" type="ORF">XENOCAPTIV_006281</name>
</gene>
<dbReference type="Proteomes" id="UP001434883">
    <property type="component" value="Unassembled WGS sequence"/>
</dbReference>
<comment type="caution">
    <text evidence="3">The sequence shown here is derived from an EMBL/GenBank/DDBJ whole genome shotgun (WGS) entry which is preliminary data.</text>
</comment>
<name>A0ABV0RP04_9TELE</name>
<dbReference type="PANTHER" id="PTHR24095:SF110">
    <property type="entry name" value="ACETYL-COENZYME A SYNTHETASE 2-LIKE, MITOCHONDRIAL"/>
    <property type="match status" value="1"/>
</dbReference>
<dbReference type="InterPro" id="IPR000873">
    <property type="entry name" value="AMP-dep_synth/lig_dom"/>
</dbReference>
<proteinExistence type="predicted"/>
<protein>
    <recommendedName>
        <fullName evidence="1">acetate--CoA ligase</fullName>
        <ecNumber evidence="1">6.2.1.1</ecNumber>
    </recommendedName>
</protein>
<dbReference type="Gene3D" id="3.40.50.12780">
    <property type="entry name" value="N-terminal domain of ligase-like"/>
    <property type="match status" value="1"/>
</dbReference>
<accession>A0ABV0RP04</accession>
<dbReference type="EC" id="6.2.1.1" evidence="1"/>